<sequence length="96" mass="11351">MLEGLCRVRAQRSKLFRSLQEAVRQRSYHCRQEMSNESLSVLEKHDGITEAYRIFRRHLEVLTGFETDENNLELVYTSRSTSIFRRETVVVLEMAV</sequence>
<gene>
    <name evidence="1" type="ORF">O181_103268</name>
</gene>
<accession>A0A9Q3PIW7</accession>
<proteinExistence type="predicted"/>
<comment type="caution">
    <text evidence="1">The sequence shown here is derived from an EMBL/GenBank/DDBJ whole genome shotgun (WGS) entry which is preliminary data.</text>
</comment>
<organism evidence="1 2">
    <name type="scientific">Austropuccinia psidii MF-1</name>
    <dbReference type="NCBI Taxonomy" id="1389203"/>
    <lineage>
        <taxon>Eukaryota</taxon>
        <taxon>Fungi</taxon>
        <taxon>Dikarya</taxon>
        <taxon>Basidiomycota</taxon>
        <taxon>Pucciniomycotina</taxon>
        <taxon>Pucciniomycetes</taxon>
        <taxon>Pucciniales</taxon>
        <taxon>Sphaerophragmiaceae</taxon>
        <taxon>Austropuccinia</taxon>
    </lineage>
</organism>
<keyword evidence="2" id="KW-1185">Reference proteome</keyword>
<evidence type="ECO:0000313" key="2">
    <source>
        <dbReference type="Proteomes" id="UP000765509"/>
    </source>
</evidence>
<protein>
    <submittedName>
        <fullName evidence="1">Uncharacterized protein</fullName>
    </submittedName>
</protein>
<evidence type="ECO:0000313" key="1">
    <source>
        <dbReference type="EMBL" id="MBW0563553.1"/>
    </source>
</evidence>
<dbReference type="AlphaFoldDB" id="A0A9Q3PIW7"/>
<dbReference type="EMBL" id="AVOT02074365">
    <property type="protein sequence ID" value="MBW0563553.1"/>
    <property type="molecule type" value="Genomic_DNA"/>
</dbReference>
<name>A0A9Q3PIW7_9BASI</name>
<reference evidence="1" key="1">
    <citation type="submission" date="2021-03" db="EMBL/GenBank/DDBJ databases">
        <title>Draft genome sequence of rust myrtle Austropuccinia psidii MF-1, a brazilian biotype.</title>
        <authorList>
            <person name="Quecine M.C."/>
            <person name="Pachon D.M.R."/>
            <person name="Bonatelli M.L."/>
            <person name="Correr F.H."/>
            <person name="Franceschini L.M."/>
            <person name="Leite T.F."/>
            <person name="Margarido G.R.A."/>
            <person name="Almeida C.A."/>
            <person name="Ferrarezi J.A."/>
            <person name="Labate C.A."/>
        </authorList>
    </citation>
    <scope>NUCLEOTIDE SEQUENCE</scope>
    <source>
        <strain evidence="1">MF-1</strain>
    </source>
</reference>
<dbReference type="Proteomes" id="UP000765509">
    <property type="component" value="Unassembled WGS sequence"/>
</dbReference>